<evidence type="ECO:0000259" key="1">
    <source>
        <dbReference type="PROSITE" id="PS51186"/>
    </source>
</evidence>
<dbReference type="PANTHER" id="PTHR43617:SF2">
    <property type="entry name" value="UPF0039 PROTEIN SLL0451"/>
    <property type="match status" value="1"/>
</dbReference>
<reference evidence="2 3" key="1">
    <citation type="submission" date="2020-12" db="EMBL/GenBank/DDBJ databases">
        <title>FDA dAtabase for Regulatory Grade micrObial Sequences (FDA-ARGOS): Supporting development and validation of Infectious Disease Dx tests.</title>
        <authorList>
            <person name="Sproer C."/>
            <person name="Gronow S."/>
            <person name="Severitt S."/>
            <person name="Schroder I."/>
            <person name="Tallon L."/>
            <person name="Sadzewicz L."/>
            <person name="Zhao X."/>
            <person name="Boylan J."/>
            <person name="Ott S."/>
            <person name="Bowen H."/>
            <person name="Vavikolanu K."/>
            <person name="Mehta A."/>
            <person name="Aluvathingal J."/>
            <person name="Nadendla S."/>
            <person name="Lowell S."/>
            <person name="Myers T."/>
            <person name="Yan Y."/>
            <person name="Sichtig H."/>
        </authorList>
    </citation>
    <scope>NUCLEOTIDE SEQUENCE [LARGE SCALE GENOMIC DNA]</scope>
    <source>
        <strain evidence="2 3">FDAARGOS_1050</strain>
    </source>
</reference>
<dbReference type="EMBL" id="CP065997">
    <property type="protein sequence ID" value="QQB32625.1"/>
    <property type="molecule type" value="Genomic_DNA"/>
</dbReference>
<dbReference type="InterPro" id="IPR016181">
    <property type="entry name" value="Acyl_CoA_acyltransferase"/>
</dbReference>
<gene>
    <name evidence="2" type="ORF">I6I07_18335</name>
</gene>
<dbReference type="Gene3D" id="3.40.630.30">
    <property type="match status" value="1"/>
</dbReference>
<accession>A0A7T4AZ01</accession>
<dbReference type="PANTHER" id="PTHR43617">
    <property type="entry name" value="L-AMINO ACID N-ACETYLTRANSFERASE"/>
    <property type="match status" value="1"/>
</dbReference>
<evidence type="ECO:0000313" key="3">
    <source>
        <dbReference type="Proteomes" id="UP000595231"/>
    </source>
</evidence>
<dbReference type="InterPro" id="IPR000182">
    <property type="entry name" value="GNAT_dom"/>
</dbReference>
<dbReference type="Proteomes" id="UP000595231">
    <property type="component" value="Chromosome"/>
</dbReference>
<name>A0A7T4AZ01_9BURK</name>
<sequence length="175" mass="18222">MRISAETPDDIDAIFALTQQAFQDHPHSQQTEGYIIDALRAGGALTLSLVAREDGRVVGHIAFSPVSVSDGAADWYALGPVAVLPAEQGRGIGTALIEAGLAALKAQGAAGCVLVGEPAYYTRFGFARMPALTYPGVPPQYFMAQVFTRPAAGEVTHHAGFSATGPARGSNSRPL</sequence>
<dbReference type="AlphaFoldDB" id="A0A7T4AZ01"/>
<dbReference type="RefSeq" id="WP_198483168.1">
    <property type="nucleotide sequence ID" value="NZ_CP065997.1"/>
</dbReference>
<dbReference type="GO" id="GO:0016747">
    <property type="term" value="F:acyltransferase activity, transferring groups other than amino-acyl groups"/>
    <property type="evidence" value="ECO:0007669"/>
    <property type="project" value="InterPro"/>
</dbReference>
<dbReference type="SUPFAM" id="SSF55729">
    <property type="entry name" value="Acyl-CoA N-acyltransferases (Nat)"/>
    <property type="match status" value="1"/>
</dbReference>
<organism evidence="2 3">
    <name type="scientific">Achromobacter deleyi</name>
    <dbReference type="NCBI Taxonomy" id="1353891"/>
    <lineage>
        <taxon>Bacteria</taxon>
        <taxon>Pseudomonadati</taxon>
        <taxon>Pseudomonadota</taxon>
        <taxon>Betaproteobacteria</taxon>
        <taxon>Burkholderiales</taxon>
        <taxon>Alcaligenaceae</taxon>
        <taxon>Achromobacter</taxon>
    </lineage>
</organism>
<proteinExistence type="predicted"/>
<protein>
    <submittedName>
        <fullName evidence="2">N-acetyltransferase</fullName>
    </submittedName>
</protein>
<evidence type="ECO:0000313" key="2">
    <source>
        <dbReference type="EMBL" id="QQB32625.1"/>
    </source>
</evidence>
<dbReference type="PROSITE" id="PS51186">
    <property type="entry name" value="GNAT"/>
    <property type="match status" value="1"/>
</dbReference>
<dbReference type="InterPro" id="IPR050276">
    <property type="entry name" value="MshD_Acetyltransferase"/>
</dbReference>
<feature type="domain" description="N-acetyltransferase" evidence="1">
    <location>
        <begin position="1"/>
        <end position="148"/>
    </location>
</feature>
<dbReference type="Pfam" id="PF13527">
    <property type="entry name" value="Acetyltransf_9"/>
    <property type="match status" value="1"/>
</dbReference>
<keyword evidence="2" id="KW-0808">Transferase</keyword>
<dbReference type="CDD" id="cd04301">
    <property type="entry name" value="NAT_SF"/>
    <property type="match status" value="1"/>
</dbReference>